<gene>
    <name evidence="3" type="ORF">GSI_12224</name>
</gene>
<evidence type="ECO:0000313" key="4">
    <source>
        <dbReference type="Proteomes" id="UP000230002"/>
    </source>
</evidence>
<feature type="compositionally biased region" description="Basic and acidic residues" evidence="1">
    <location>
        <begin position="1"/>
        <end position="11"/>
    </location>
</feature>
<dbReference type="OrthoDB" id="3036049at2759"/>
<dbReference type="STRING" id="1077348.A0A2G8RY73"/>
<evidence type="ECO:0000259" key="2">
    <source>
        <dbReference type="PROSITE" id="PS50097"/>
    </source>
</evidence>
<dbReference type="InterPro" id="IPR000210">
    <property type="entry name" value="BTB/POZ_dom"/>
</dbReference>
<organism evidence="3 4">
    <name type="scientific">Ganoderma sinense ZZ0214-1</name>
    <dbReference type="NCBI Taxonomy" id="1077348"/>
    <lineage>
        <taxon>Eukaryota</taxon>
        <taxon>Fungi</taxon>
        <taxon>Dikarya</taxon>
        <taxon>Basidiomycota</taxon>
        <taxon>Agaricomycotina</taxon>
        <taxon>Agaricomycetes</taxon>
        <taxon>Polyporales</taxon>
        <taxon>Polyporaceae</taxon>
        <taxon>Ganoderma</taxon>
    </lineage>
</organism>
<reference evidence="3 4" key="1">
    <citation type="journal article" date="2015" name="Sci. Rep.">
        <title>Chromosome-level genome map provides insights into diverse defense mechanisms in the medicinal fungus Ganoderma sinense.</title>
        <authorList>
            <person name="Zhu Y."/>
            <person name="Xu J."/>
            <person name="Sun C."/>
            <person name="Zhou S."/>
            <person name="Xu H."/>
            <person name="Nelson D.R."/>
            <person name="Qian J."/>
            <person name="Song J."/>
            <person name="Luo H."/>
            <person name="Xiang L."/>
            <person name="Li Y."/>
            <person name="Xu Z."/>
            <person name="Ji A."/>
            <person name="Wang L."/>
            <person name="Lu S."/>
            <person name="Hayward A."/>
            <person name="Sun W."/>
            <person name="Li X."/>
            <person name="Schwartz D.C."/>
            <person name="Wang Y."/>
            <person name="Chen S."/>
        </authorList>
    </citation>
    <scope>NUCLEOTIDE SEQUENCE [LARGE SCALE GENOMIC DNA]</scope>
    <source>
        <strain evidence="3 4">ZZ0214-1</strain>
    </source>
</reference>
<dbReference type="PROSITE" id="PS50097">
    <property type="entry name" value="BTB"/>
    <property type="match status" value="1"/>
</dbReference>
<dbReference type="SUPFAM" id="SSF54695">
    <property type="entry name" value="POZ domain"/>
    <property type="match status" value="1"/>
</dbReference>
<feature type="region of interest" description="Disordered" evidence="1">
    <location>
        <begin position="1"/>
        <end position="30"/>
    </location>
</feature>
<evidence type="ECO:0000313" key="3">
    <source>
        <dbReference type="EMBL" id="PIL26466.1"/>
    </source>
</evidence>
<sequence length="390" mass="43617">MFADHGSEHPNRPHKKRRTQDPSSQSSTTLGTFVAIQPNAAVRVDNLTRHDEFWFDDGSVVLVAGNTAFRVYRALLAAQSTVFTDMFSSSSPDTQEMLDRRPVVHLSDSPKDLAHFLRVLLPKSRRTLFSRDFSFSFHQIAAVIRLAHKYHVQDVLEQAIASLKERFTDSFDAWEARTGPATIKVRSRQAIGVINLARLVDRPSLLPLAFYKCATLGSAVLDGYKREDNLKSIEHLSREDEKRCIDGRVRLAEAALTVLAEVFTARPCGGCKTHARCRTVLQAMRGDALAHEGALSASVLASWREVVSGWARERGLCGPCEKAALERDVRARRRVWDSLPKIFDIEVEGWVPPVGGDGAQEQPFWFGVHPLEEWECLQLNEWPGGFGSVS</sequence>
<dbReference type="CDD" id="cd18186">
    <property type="entry name" value="BTB_POZ_ZBTB_KLHL-like"/>
    <property type="match status" value="1"/>
</dbReference>
<comment type="caution">
    <text evidence="3">The sequence shown here is derived from an EMBL/GenBank/DDBJ whole genome shotgun (WGS) entry which is preliminary data.</text>
</comment>
<name>A0A2G8RY73_9APHY</name>
<dbReference type="AlphaFoldDB" id="A0A2G8RY73"/>
<feature type="compositionally biased region" description="Polar residues" evidence="1">
    <location>
        <begin position="21"/>
        <end position="30"/>
    </location>
</feature>
<evidence type="ECO:0000256" key="1">
    <source>
        <dbReference type="SAM" id="MobiDB-lite"/>
    </source>
</evidence>
<keyword evidence="4" id="KW-1185">Reference proteome</keyword>
<accession>A0A2G8RY73</accession>
<feature type="domain" description="BTB" evidence="2">
    <location>
        <begin position="58"/>
        <end position="120"/>
    </location>
</feature>
<dbReference type="Proteomes" id="UP000230002">
    <property type="component" value="Unassembled WGS sequence"/>
</dbReference>
<dbReference type="SMART" id="SM00225">
    <property type="entry name" value="BTB"/>
    <property type="match status" value="1"/>
</dbReference>
<dbReference type="EMBL" id="AYKW01000045">
    <property type="protein sequence ID" value="PIL26466.1"/>
    <property type="molecule type" value="Genomic_DNA"/>
</dbReference>
<protein>
    <recommendedName>
        <fullName evidence="2">BTB domain-containing protein</fullName>
    </recommendedName>
</protein>
<proteinExistence type="predicted"/>
<dbReference type="Pfam" id="PF00651">
    <property type="entry name" value="BTB"/>
    <property type="match status" value="1"/>
</dbReference>
<dbReference type="Gene3D" id="3.30.710.10">
    <property type="entry name" value="Potassium Channel Kv1.1, Chain A"/>
    <property type="match status" value="1"/>
</dbReference>
<dbReference type="InterPro" id="IPR011333">
    <property type="entry name" value="SKP1/BTB/POZ_sf"/>
</dbReference>